<dbReference type="Proteomes" id="UP000030651">
    <property type="component" value="Unassembled WGS sequence"/>
</dbReference>
<dbReference type="KEGG" id="pfy:PFICI_04697"/>
<dbReference type="AlphaFoldDB" id="W3XCC7"/>
<accession>W3XCC7</accession>
<proteinExistence type="predicted"/>
<gene>
    <name evidence="2" type="ORF">PFICI_04697</name>
</gene>
<feature type="region of interest" description="Disordered" evidence="1">
    <location>
        <begin position="1"/>
        <end position="70"/>
    </location>
</feature>
<feature type="compositionally biased region" description="Polar residues" evidence="1">
    <location>
        <begin position="31"/>
        <end position="41"/>
    </location>
</feature>
<dbReference type="HOGENOM" id="CLU_2758620_0_0_1"/>
<evidence type="ECO:0000313" key="2">
    <source>
        <dbReference type="EMBL" id="ETS82821.1"/>
    </source>
</evidence>
<feature type="compositionally biased region" description="Basic and acidic residues" evidence="1">
    <location>
        <begin position="1"/>
        <end position="20"/>
    </location>
</feature>
<dbReference type="RefSeq" id="XP_007831469.1">
    <property type="nucleotide sequence ID" value="XM_007833278.1"/>
</dbReference>
<organism evidence="2 3">
    <name type="scientific">Pestalotiopsis fici (strain W106-1 / CGMCC3.15140)</name>
    <dbReference type="NCBI Taxonomy" id="1229662"/>
    <lineage>
        <taxon>Eukaryota</taxon>
        <taxon>Fungi</taxon>
        <taxon>Dikarya</taxon>
        <taxon>Ascomycota</taxon>
        <taxon>Pezizomycotina</taxon>
        <taxon>Sordariomycetes</taxon>
        <taxon>Xylariomycetidae</taxon>
        <taxon>Amphisphaeriales</taxon>
        <taxon>Sporocadaceae</taxon>
        <taxon>Pestalotiopsis</taxon>
    </lineage>
</organism>
<name>W3XCC7_PESFW</name>
<dbReference type="OrthoDB" id="10332577at2759"/>
<dbReference type="EMBL" id="KI912111">
    <property type="protein sequence ID" value="ETS82821.1"/>
    <property type="molecule type" value="Genomic_DNA"/>
</dbReference>
<keyword evidence="3" id="KW-1185">Reference proteome</keyword>
<protein>
    <submittedName>
        <fullName evidence="2">Uncharacterized protein</fullName>
    </submittedName>
</protein>
<feature type="compositionally biased region" description="Basic and acidic residues" evidence="1">
    <location>
        <begin position="44"/>
        <end position="70"/>
    </location>
</feature>
<dbReference type="InParanoid" id="W3XCC7"/>
<dbReference type="GeneID" id="19269710"/>
<reference evidence="3" key="1">
    <citation type="journal article" date="2015" name="BMC Genomics">
        <title>Genomic and transcriptomic analysis of the endophytic fungus Pestalotiopsis fici reveals its lifestyle and high potential for synthesis of natural products.</title>
        <authorList>
            <person name="Wang X."/>
            <person name="Zhang X."/>
            <person name="Liu L."/>
            <person name="Xiang M."/>
            <person name="Wang W."/>
            <person name="Sun X."/>
            <person name="Che Y."/>
            <person name="Guo L."/>
            <person name="Liu G."/>
            <person name="Guo L."/>
            <person name="Wang C."/>
            <person name="Yin W.B."/>
            <person name="Stadler M."/>
            <person name="Zhang X."/>
            <person name="Liu X."/>
        </authorList>
    </citation>
    <scope>NUCLEOTIDE SEQUENCE [LARGE SCALE GENOMIC DNA]</scope>
    <source>
        <strain evidence="3">W106-1 / CGMCC3.15140</strain>
    </source>
</reference>
<evidence type="ECO:0000313" key="3">
    <source>
        <dbReference type="Proteomes" id="UP000030651"/>
    </source>
</evidence>
<sequence length="70" mass="7813">MSDRIVHQDAGHKLAEDSKRNLGGPGPDQGVTKQSGHSHISQPEADHGKDQQKKVGREQYQDLKDNNERK</sequence>
<evidence type="ECO:0000256" key="1">
    <source>
        <dbReference type="SAM" id="MobiDB-lite"/>
    </source>
</evidence>